<evidence type="ECO:0000313" key="3">
    <source>
        <dbReference type="Proteomes" id="UP000241444"/>
    </source>
</evidence>
<evidence type="ECO:0000313" key="2">
    <source>
        <dbReference type="EMBL" id="PSH70505.1"/>
    </source>
</evidence>
<protein>
    <submittedName>
        <fullName evidence="2">Uncharacterized protein</fullName>
    </submittedName>
</protein>
<dbReference type="EMBL" id="PGGO01000001">
    <property type="protein sequence ID" value="PSH70505.1"/>
    <property type="molecule type" value="Genomic_DNA"/>
</dbReference>
<feature type="compositionally biased region" description="Basic and acidic residues" evidence="1">
    <location>
        <begin position="53"/>
        <end position="79"/>
    </location>
</feature>
<gene>
    <name evidence="2" type="ORF">CU102_00090</name>
</gene>
<name>A0A2P7BVL5_9HYPH</name>
<comment type="caution">
    <text evidence="2">The sequence shown here is derived from an EMBL/GenBank/DDBJ whole genome shotgun (WGS) entry which is preliminary data.</text>
</comment>
<dbReference type="AlphaFoldDB" id="A0A2P7BVL5"/>
<evidence type="ECO:0000256" key="1">
    <source>
        <dbReference type="SAM" id="MobiDB-lite"/>
    </source>
</evidence>
<accession>A0A2P7BVL5</accession>
<keyword evidence="3" id="KW-1185">Reference proteome</keyword>
<dbReference type="Proteomes" id="UP000241444">
    <property type="component" value="Unassembled WGS sequence"/>
</dbReference>
<reference evidence="3" key="1">
    <citation type="submission" date="2017-11" db="EMBL/GenBank/DDBJ databases">
        <authorList>
            <person name="Kuznetsova I."/>
            <person name="Sazanova A."/>
            <person name="Chirak E."/>
            <person name="Safronova V."/>
            <person name="Willems A."/>
        </authorList>
    </citation>
    <scope>NUCLEOTIDE SEQUENCE [LARGE SCALE GENOMIC DNA]</scope>
    <source>
        <strain evidence="3">STM 196</strain>
    </source>
</reference>
<sequence>MEPAELTSYLIVIGCTNSHHGERRMPTPTVPQDVYQRHEREWQVLREAIAKTQKSDKEAKKKIEIPQDRPQWDFKHKHQ</sequence>
<feature type="region of interest" description="Disordered" evidence="1">
    <location>
        <begin position="52"/>
        <end position="79"/>
    </location>
</feature>
<proteinExistence type="predicted"/>
<organism evidence="2 3">
    <name type="scientific">Phyllobacterium brassicacearum</name>
    <dbReference type="NCBI Taxonomy" id="314235"/>
    <lineage>
        <taxon>Bacteria</taxon>
        <taxon>Pseudomonadati</taxon>
        <taxon>Pseudomonadota</taxon>
        <taxon>Alphaproteobacteria</taxon>
        <taxon>Hyphomicrobiales</taxon>
        <taxon>Phyllobacteriaceae</taxon>
        <taxon>Phyllobacterium</taxon>
    </lineage>
</organism>